<feature type="compositionally biased region" description="Low complexity" evidence="1">
    <location>
        <begin position="16"/>
        <end position="29"/>
    </location>
</feature>
<accession>A0A8J3J4H1</accession>
<dbReference type="Proteomes" id="UP000612808">
    <property type="component" value="Unassembled WGS sequence"/>
</dbReference>
<feature type="region of interest" description="Disordered" evidence="1">
    <location>
        <begin position="1"/>
        <end position="73"/>
    </location>
</feature>
<protein>
    <submittedName>
        <fullName evidence="2">Uncharacterized protein</fullName>
    </submittedName>
</protein>
<keyword evidence="3" id="KW-1185">Reference proteome</keyword>
<gene>
    <name evidence="2" type="ORF">Aru02nite_28690</name>
</gene>
<comment type="caution">
    <text evidence="2">The sequence shown here is derived from an EMBL/GenBank/DDBJ whole genome shotgun (WGS) entry which is preliminary data.</text>
</comment>
<evidence type="ECO:0000256" key="1">
    <source>
        <dbReference type="SAM" id="MobiDB-lite"/>
    </source>
</evidence>
<organism evidence="2 3">
    <name type="scientific">Actinocatenispora rupis</name>
    <dbReference type="NCBI Taxonomy" id="519421"/>
    <lineage>
        <taxon>Bacteria</taxon>
        <taxon>Bacillati</taxon>
        <taxon>Actinomycetota</taxon>
        <taxon>Actinomycetes</taxon>
        <taxon>Micromonosporales</taxon>
        <taxon>Micromonosporaceae</taxon>
        <taxon>Actinocatenispora</taxon>
    </lineage>
</organism>
<dbReference type="RefSeq" id="WP_203658098.1">
    <property type="nucleotide sequence ID" value="NZ_BAAAZM010000028.1"/>
</dbReference>
<name>A0A8J3J4H1_9ACTN</name>
<evidence type="ECO:0000313" key="3">
    <source>
        <dbReference type="Proteomes" id="UP000612808"/>
    </source>
</evidence>
<evidence type="ECO:0000313" key="2">
    <source>
        <dbReference type="EMBL" id="GID11980.1"/>
    </source>
</evidence>
<reference evidence="2" key="1">
    <citation type="submission" date="2021-01" db="EMBL/GenBank/DDBJ databases">
        <title>Whole genome shotgun sequence of Actinocatenispora rupis NBRC 107355.</title>
        <authorList>
            <person name="Komaki H."/>
            <person name="Tamura T."/>
        </authorList>
    </citation>
    <scope>NUCLEOTIDE SEQUENCE</scope>
    <source>
        <strain evidence="2">NBRC 107355</strain>
    </source>
</reference>
<sequence length="118" mass="12090">MSGPTPRPGPHLFGRPAVPSPSSASPSDPTAGTVHAPIDEPAPNQEAADHQADGQQPDEQQAGERLAGDAVVPTGEARVDEALATLDGLAGRPVSEQVAGYEEIHRALQDTLATVDEA</sequence>
<dbReference type="EMBL" id="BOMB01000016">
    <property type="protein sequence ID" value="GID11980.1"/>
    <property type="molecule type" value="Genomic_DNA"/>
</dbReference>
<proteinExistence type="predicted"/>
<dbReference type="AlphaFoldDB" id="A0A8J3J4H1"/>